<dbReference type="Gene3D" id="3.90.120.10">
    <property type="entry name" value="DNA Methylase, subunit A, domain 2"/>
    <property type="match status" value="1"/>
</dbReference>
<evidence type="ECO:0000256" key="4">
    <source>
        <dbReference type="ARBA" id="ARBA00022691"/>
    </source>
</evidence>
<dbReference type="AlphaFoldDB" id="A0AAD6MSA8"/>
<name>A0AAD6MSA8_9EURO</name>
<dbReference type="Pfam" id="PF00145">
    <property type="entry name" value="DNA_methylase"/>
    <property type="match status" value="2"/>
</dbReference>
<evidence type="ECO:0000256" key="5">
    <source>
        <dbReference type="PROSITE-ProRule" id="PRU01016"/>
    </source>
</evidence>
<comment type="similarity">
    <text evidence="5">Belongs to the class I-like SAM-binding methyltransferase superfamily. C5-methyltransferase family.</text>
</comment>
<dbReference type="Proteomes" id="UP001215712">
    <property type="component" value="Unassembled WGS sequence"/>
</dbReference>
<dbReference type="PANTHER" id="PTHR10629">
    <property type="entry name" value="CYTOSINE-SPECIFIC METHYLTRANSFERASE"/>
    <property type="match status" value="1"/>
</dbReference>
<evidence type="ECO:0000313" key="6">
    <source>
        <dbReference type="EMBL" id="KAJ5709746.1"/>
    </source>
</evidence>
<keyword evidence="4 5" id="KW-0949">S-adenosyl-L-methionine</keyword>
<gene>
    <name evidence="6" type="ORF">N7493_010037</name>
</gene>
<dbReference type="PRINTS" id="PR00105">
    <property type="entry name" value="C5METTRFRASE"/>
</dbReference>
<comment type="caution">
    <text evidence="6">The sequence shown here is derived from an EMBL/GenBank/DDBJ whole genome shotgun (WGS) entry which is preliminary data.</text>
</comment>
<dbReference type="EMBL" id="JAQJAN010000018">
    <property type="protein sequence ID" value="KAJ5709746.1"/>
    <property type="molecule type" value="Genomic_DNA"/>
</dbReference>
<dbReference type="SUPFAM" id="SSF53335">
    <property type="entry name" value="S-adenosyl-L-methionine-dependent methyltransferases"/>
    <property type="match status" value="1"/>
</dbReference>
<evidence type="ECO:0000256" key="3">
    <source>
        <dbReference type="ARBA" id="ARBA00022679"/>
    </source>
</evidence>
<dbReference type="GO" id="GO:0005634">
    <property type="term" value="C:nucleus"/>
    <property type="evidence" value="ECO:0007669"/>
    <property type="project" value="TreeGrafter"/>
</dbReference>
<dbReference type="EC" id="2.1.1.37" evidence="1"/>
<dbReference type="Gene3D" id="3.40.50.150">
    <property type="entry name" value="Vaccinia Virus protein VP39"/>
    <property type="match status" value="1"/>
</dbReference>
<keyword evidence="7" id="KW-1185">Reference proteome</keyword>
<protein>
    <recommendedName>
        <fullName evidence="1">DNA (cytosine-5-)-methyltransferase</fullName>
        <ecNumber evidence="1">2.1.1.37</ecNumber>
    </recommendedName>
</protein>
<reference evidence="6" key="1">
    <citation type="journal article" date="2023" name="IMA Fungus">
        <title>Comparative genomic study of the Penicillium genus elucidates a diverse pangenome and 15 lateral gene transfer events.</title>
        <authorList>
            <person name="Petersen C."/>
            <person name="Sorensen T."/>
            <person name="Nielsen M.R."/>
            <person name="Sondergaard T.E."/>
            <person name="Sorensen J.L."/>
            <person name="Fitzpatrick D.A."/>
            <person name="Frisvad J.C."/>
            <person name="Nielsen K.L."/>
        </authorList>
    </citation>
    <scope>NUCLEOTIDE SEQUENCE</scope>
    <source>
        <strain evidence="6">IBT 17514</strain>
    </source>
</reference>
<organism evidence="6 7">
    <name type="scientific">Penicillium malachiteum</name>
    <dbReference type="NCBI Taxonomy" id="1324776"/>
    <lineage>
        <taxon>Eukaryota</taxon>
        <taxon>Fungi</taxon>
        <taxon>Dikarya</taxon>
        <taxon>Ascomycota</taxon>
        <taxon>Pezizomycotina</taxon>
        <taxon>Eurotiomycetes</taxon>
        <taxon>Eurotiomycetidae</taxon>
        <taxon>Eurotiales</taxon>
        <taxon>Aspergillaceae</taxon>
        <taxon>Penicillium</taxon>
    </lineage>
</organism>
<dbReference type="InterPro" id="IPR050390">
    <property type="entry name" value="C5-Methyltransferase"/>
</dbReference>
<dbReference type="GO" id="GO:0003677">
    <property type="term" value="F:DNA binding"/>
    <property type="evidence" value="ECO:0007669"/>
    <property type="project" value="TreeGrafter"/>
</dbReference>
<reference evidence="6" key="2">
    <citation type="submission" date="2023-01" db="EMBL/GenBank/DDBJ databases">
        <authorList>
            <person name="Petersen C."/>
        </authorList>
    </citation>
    <scope>NUCLEOTIDE SEQUENCE</scope>
    <source>
        <strain evidence="6">IBT 17514</strain>
    </source>
</reference>
<evidence type="ECO:0000256" key="2">
    <source>
        <dbReference type="ARBA" id="ARBA00022603"/>
    </source>
</evidence>
<dbReference type="GO" id="GO:0003886">
    <property type="term" value="F:DNA (cytosine-5-)-methyltransferase activity"/>
    <property type="evidence" value="ECO:0007669"/>
    <property type="project" value="UniProtKB-EC"/>
</dbReference>
<proteinExistence type="inferred from homology"/>
<dbReference type="PROSITE" id="PS51679">
    <property type="entry name" value="SAM_MT_C5"/>
    <property type="match status" value="1"/>
</dbReference>
<dbReference type="PANTHER" id="PTHR10629:SF52">
    <property type="entry name" value="DNA (CYTOSINE-5)-METHYLTRANSFERASE 1"/>
    <property type="match status" value="1"/>
</dbReference>
<dbReference type="GO" id="GO:0032259">
    <property type="term" value="P:methylation"/>
    <property type="evidence" value="ECO:0007669"/>
    <property type="project" value="UniProtKB-KW"/>
</dbReference>
<dbReference type="GO" id="GO:0044027">
    <property type="term" value="P:negative regulation of gene expression via chromosomal CpG island methylation"/>
    <property type="evidence" value="ECO:0007669"/>
    <property type="project" value="TreeGrafter"/>
</dbReference>
<dbReference type="InterPro" id="IPR001525">
    <property type="entry name" value="C5_MeTfrase"/>
</dbReference>
<evidence type="ECO:0000313" key="7">
    <source>
        <dbReference type="Proteomes" id="UP001215712"/>
    </source>
</evidence>
<evidence type="ECO:0000256" key="1">
    <source>
        <dbReference type="ARBA" id="ARBA00011975"/>
    </source>
</evidence>
<feature type="active site" evidence="5">
    <location>
        <position position="415"/>
    </location>
</feature>
<keyword evidence="2 5" id="KW-0489">Methyltransferase</keyword>
<keyword evidence="3 5" id="KW-0808">Transferase</keyword>
<accession>A0AAD6MSA8</accession>
<sequence>MPQHIIDLTLDDDLQCWGTERSTDSPPDQGAVVVISPIEDLIEDSDVEFMDAIMDDPPRQKSSSSSSDSLNFDVSRMWSPVEDPKGTISSCLSSPILGICADFPVDLTDDGNQSGLDSVCPSVQLAEESSGTLTPWHGQEIHDVPTIFDEDTGSIGQSVELNDGSFLYIEEVMSHGGYTSYMGRYLKRTTMLTDPSGIPQVRGELVWLVHMSEPVPFSEIRQIRPIRFSNTRPRQWQDHGDLICRLKFTIMNRNQIRNPKSNQTVPQCDQEFAVEYLTWEEVTATSHPARKAKELREGWRGRNNTIPFGADERSRRHSPLAIDAENPFPQVIDLEDVRHRTYTFGDSYCGAGGASCGARQAGFALTWAVDKDKHAVETYRTNFPESLVEHSEFNDFMTNNHEDLRVDVCHTSPPCQPFSPAHTISNEVRDEMNSSCIFTSRDLIMSARPRVLTMEETFGLQGRHRGTLHRIIMDFIEVGYSIRWGVLDCVNYGVPQMRRRLIIIAAGPGEKLPKLPTPTHGPWGSFLRPFETINSTINEIPEDALDHDVERLSERSRYAFKSPYDGNQPAHTLTCSGGQANYHPSGKRSFTVREAACLQTFPMDFQLCGRSRRKQVGNAVPPRFAEALFREVRRSLRETDEKELEAEEHVMAVD</sequence>
<dbReference type="InterPro" id="IPR029063">
    <property type="entry name" value="SAM-dependent_MTases_sf"/>
</dbReference>